<protein>
    <recommendedName>
        <fullName evidence="5">NB-ARC domain-containing protein</fullName>
    </recommendedName>
</protein>
<feature type="domain" description="vWA-MoxR associated protein N-terminal HTH" evidence="2">
    <location>
        <begin position="1"/>
        <end position="81"/>
    </location>
</feature>
<dbReference type="PANTHER" id="PTHR47691:SF3">
    <property type="entry name" value="HTH-TYPE TRANSCRIPTIONAL REGULATOR RV0890C-RELATED"/>
    <property type="match status" value="1"/>
</dbReference>
<dbReference type="PANTHER" id="PTHR47691">
    <property type="entry name" value="REGULATOR-RELATED"/>
    <property type="match status" value="1"/>
</dbReference>
<evidence type="ECO:0000313" key="4">
    <source>
        <dbReference type="Proteomes" id="UP000029738"/>
    </source>
</evidence>
<name>A0A8S9T961_9CYAN</name>
<reference evidence="3" key="1">
    <citation type="journal article" date="2015" name="Genome Announc.">
        <title>Draft Genome Sequence of Tolypothrix boutellei Strain VB521301.</title>
        <authorList>
            <person name="Chandrababunaidu M.M."/>
            <person name="Singh D."/>
            <person name="Sen D."/>
            <person name="Bhan S."/>
            <person name="Das S."/>
            <person name="Gupta A."/>
            <person name="Adhikary S.P."/>
            <person name="Tripathy S."/>
        </authorList>
    </citation>
    <scope>NUCLEOTIDE SEQUENCE</scope>
    <source>
        <strain evidence="3">VB521301</strain>
    </source>
</reference>
<dbReference type="InterPro" id="IPR002182">
    <property type="entry name" value="NB-ARC"/>
</dbReference>
<keyword evidence="4" id="KW-1185">Reference proteome</keyword>
<feature type="domain" description="NB-ARC" evidence="1">
    <location>
        <begin position="159"/>
        <end position="262"/>
    </location>
</feature>
<comment type="caution">
    <text evidence="3">The sequence shown here is derived from an EMBL/GenBank/DDBJ whole genome shotgun (WGS) entry which is preliminary data.</text>
</comment>
<dbReference type="AlphaFoldDB" id="A0A8S9T961"/>
<accession>A0A8S9T961</accession>
<dbReference type="InterPro" id="IPR058651">
    <property type="entry name" value="HTH_VMAP-M9"/>
</dbReference>
<reference evidence="3" key="2">
    <citation type="submission" date="2019-11" db="EMBL/GenBank/DDBJ databases">
        <title>Improved Assembly of Tolypothrix boutellei genome.</title>
        <authorList>
            <person name="Sarangi A.N."/>
            <person name="Mukherjee M."/>
            <person name="Ghosh S."/>
            <person name="Singh D."/>
            <person name="Das A."/>
            <person name="Kant S."/>
            <person name="Prusty A."/>
            <person name="Tripathy S."/>
        </authorList>
    </citation>
    <scope>NUCLEOTIDE SEQUENCE</scope>
    <source>
        <strain evidence="3">VB521301</strain>
    </source>
</reference>
<organism evidence="3 4">
    <name type="scientific">Tolypothrix bouteillei VB521301</name>
    <dbReference type="NCBI Taxonomy" id="1479485"/>
    <lineage>
        <taxon>Bacteria</taxon>
        <taxon>Bacillati</taxon>
        <taxon>Cyanobacteriota</taxon>
        <taxon>Cyanophyceae</taxon>
        <taxon>Nostocales</taxon>
        <taxon>Tolypothrichaceae</taxon>
        <taxon>Tolypothrix</taxon>
    </lineage>
</organism>
<evidence type="ECO:0008006" key="5">
    <source>
        <dbReference type="Google" id="ProtNLM"/>
    </source>
</evidence>
<dbReference type="OrthoDB" id="441260at2"/>
<dbReference type="Pfam" id="PF00931">
    <property type="entry name" value="NB-ARC"/>
    <property type="match status" value="1"/>
</dbReference>
<gene>
    <name evidence="3" type="ORF">DA73_0400022905</name>
</gene>
<evidence type="ECO:0000259" key="1">
    <source>
        <dbReference type="Pfam" id="PF00931"/>
    </source>
</evidence>
<dbReference type="PRINTS" id="PR00364">
    <property type="entry name" value="DISEASERSIST"/>
</dbReference>
<sequence>MNIEEALILLDNLLKPKSLNSIQEMVFRHAWEGMGYQEMARHCGYDANYLKDVGSKLWKLLSQTLEQEVTKSNFRAVLGRYTRSLSTQPSLQSPQTQLEHAIVSSQRTSEAISHQNDKVASDRESTHSNLAVCEQAIAHPRVDWGEAVDVVVFYGRNEELTEFQKWIFDEECRLVALLGMGGLGKTALSVKLAEQLQERFDRIIWRSLRNAPTIDEILVDLIQFLSQSQETEVTLAEDTDGKILRLLEYLRSSRCLLVLDNVETILCGGDSLDETDTIRVGNYLPGYEGYGKLFKQVGEVRHKSCLLITSREKPKEFGALEGNGFPVRSWQLTGLQAAEARKVVQLKGGFVGSDEDWETVIKYYAGNPLALKIVSAAIQEIFDGDISQFVEFLKKGLFVFDDLYDLLEHQFNRLSKAEKEIMYWLAIEREPVSLSELQKNIISPLAKQKLPETLRALGQRSLIDKQGIFFTQKPDLMELVTQKFIEHIFEEITNIQFSVLHSHFLVKDRAKDQIKEWQTRWILAPLTKKLIERLGSEANLENRLKDILENLKETQSLELSYAEENIIHILRYLNENLEDI</sequence>
<dbReference type="Pfam" id="PF26355">
    <property type="entry name" value="HTH_VMAP-M9"/>
    <property type="match status" value="1"/>
</dbReference>
<dbReference type="InterPro" id="IPR027417">
    <property type="entry name" value="P-loop_NTPase"/>
</dbReference>
<evidence type="ECO:0000259" key="2">
    <source>
        <dbReference type="Pfam" id="PF26355"/>
    </source>
</evidence>
<dbReference type="SUPFAM" id="SSF52540">
    <property type="entry name" value="P-loop containing nucleoside triphosphate hydrolases"/>
    <property type="match status" value="1"/>
</dbReference>
<proteinExistence type="predicted"/>
<dbReference type="GO" id="GO:0043531">
    <property type="term" value="F:ADP binding"/>
    <property type="evidence" value="ECO:0007669"/>
    <property type="project" value="InterPro"/>
</dbReference>
<dbReference type="Gene3D" id="3.40.50.300">
    <property type="entry name" value="P-loop containing nucleotide triphosphate hydrolases"/>
    <property type="match status" value="1"/>
</dbReference>
<dbReference type="RefSeq" id="WP_050045264.1">
    <property type="nucleotide sequence ID" value="NZ_JHEG04000001.1"/>
</dbReference>
<dbReference type="Proteomes" id="UP000029738">
    <property type="component" value="Unassembled WGS sequence"/>
</dbReference>
<dbReference type="EMBL" id="JHEG04000001">
    <property type="protein sequence ID" value="KAF3888019.1"/>
    <property type="molecule type" value="Genomic_DNA"/>
</dbReference>
<evidence type="ECO:0000313" key="3">
    <source>
        <dbReference type="EMBL" id="KAF3888019.1"/>
    </source>
</evidence>